<protein>
    <submittedName>
        <fullName evidence="3">Uncharacterized protein</fullName>
    </submittedName>
</protein>
<dbReference type="Proteomes" id="UP000499080">
    <property type="component" value="Unassembled WGS sequence"/>
</dbReference>
<name>A0A4Y2PC54_ARAVE</name>
<sequence length="113" mass="12602">MLSQRNHYPARSLLQANFRLGHFISEHTLLGTVSYGIIQLFTSATSSDNRNQNGCACVQKHTDTGLWAPHDCALSVVKQISFYLYSGEASFGFTRRLEEADYIQRSVKLGDGS</sequence>
<keyword evidence="4" id="KW-1185">Reference proteome</keyword>
<proteinExistence type="predicted"/>
<comment type="caution">
    <text evidence="3">The sequence shown here is derived from an EMBL/GenBank/DDBJ whole genome shotgun (WGS) entry which is preliminary data.</text>
</comment>
<dbReference type="EMBL" id="BGPR01010675">
    <property type="protein sequence ID" value="GBN47407.1"/>
    <property type="molecule type" value="Genomic_DNA"/>
</dbReference>
<gene>
    <name evidence="2" type="ORF">AVEN_108063_1</name>
    <name evidence="1" type="ORF">AVEN_150729_1</name>
    <name evidence="3" type="ORF">AVEN_52233_1</name>
</gene>
<organism evidence="3 4">
    <name type="scientific">Araneus ventricosus</name>
    <name type="common">Orbweaver spider</name>
    <name type="synonym">Epeira ventricosa</name>
    <dbReference type="NCBI Taxonomy" id="182803"/>
    <lineage>
        <taxon>Eukaryota</taxon>
        <taxon>Metazoa</taxon>
        <taxon>Ecdysozoa</taxon>
        <taxon>Arthropoda</taxon>
        <taxon>Chelicerata</taxon>
        <taxon>Arachnida</taxon>
        <taxon>Araneae</taxon>
        <taxon>Araneomorphae</taxon>
        <taxon>Entelegynae</taxon>
        <taxon>Araneoidea</taxon>
        <taxon>Araneidae</taxon>
        <taxon>Araneus</taxon>
    </lineage>
</organism>
<dbReference type="EMBL" id="BGPR01010705">
    <property type="protein sequence ID" value="GBN47596.1"/>
    <property type="molecule type" value="Genomic_DNA"/>
</dbReference>
<evidence type="ECO:0000313" key="2">
    <source>
        <dbReference type="EMBL" id="GBN47407.1"/>
    </source>
</evidence>
<reference evidence="3 4" key="1">
    <citation type="journal article" date="2019" name="Sci. Rep.">
        <title>Orb-weaving spider Araneus ventricosus genome elucidates the spidroin gene catalogue.</title>
        <authorList>
            <person name="Kono N."/>
            <person name="Nakamura H."/>
            <person name="Ohtoshi R."/>
            <person name="Moran D.A.P."/>
            <person name="Shinohara A."/>
            <person name="Yoshida Y."/>
            <person name="Fujiwara M."/>
            <person name="Mori M."/>
            <person name="Tomita M."/>
            <person name="Arakawa K."/>
        </authorList>
    </citation>
    <scope>NUCLEOTIDE SEQUENCE [LARGE SCALE GENOMIC DNA]</scope>
</reference>
<dbReference type="EMBL" id="BGPR01010594">
    <property type="protein sequence ID" value="GBN46967.1"/>
    <property type="molecule type" value="Genomic_DNA"/>
</dbReference>
<evidence type="ECO:0000313" key="3">
    <source>
        <dbReference type="EMBL" id="GBN47596.1"/>
    </source>
</evidence>
<dbReference type="AlphaFoldDB" id="A0A4Y2PC54"/>
<evidence type="ECO:0000313" key="4">
    <source>
        <dbReference type="Proteomes" id="UP000499080"/>
    </source>
</evidence>
<accession>A0A4Y2PC54</accession>
<evidence type="ECO:0000313" key="1">
    <source>
        <dbReference type="EMBL" id="GBN46967.1"/>
    </source>
</evidence>